<gene>
    <name evidence="6" type="ORF">DF3PB_1780002</name>
    <name evidence="7" type="ORF">DF3PB_500015</name>
</gene>
<dbReference type="GO" id="GO:0043448">
    <property type="term" value="P:alkane catabolic process"/>
    <property type="evidence" value="ECO:0007669"/>
    <property type="project" value="TreeGrafter"/>
</dbReference>
<name>A0A380TJD1_9ZZZZ</name>
<organism evidence="7">
    <name type="scientific">metagenome</name>
    <dbReference type="NCBI Taxonomy" id="256318"/>
    <lineage>
        <taxon>unclassified sequences</taxon>
        <taxon>metagenomes</taxon>
    </lineage>
</organism>
<feature type="domain" description="Rubredoxin-like" evidence="5">
    <location>
        <begin position="41"/>
        <end position="88"/>
    </location>
</feature>
<sequence length="88" mass="9397">MRTRRQFLTALAAILSALGVAAVGEGGSGRWVCTNPDCDPYIYDPAVGDPDYVARSGRPVPPGTAFAALPEDWVCPVCGWEKETFVPL</sequence>
<dbReference type="GO" id="GO:0009055">
    <property type="term" value="F:electron transfer activity"/>
    <property type="evidence" value="ECO:0007669"/>
    <property type="project" value="TreeGrafter"/>
</dbReference>
<dbReference type="GO" id="GO:0005506">
    <property type="term" value="F:iron ion binding"/>
    <property type="evidence" value="ECO:0007669"/>
    <property type="project" value="InterPro"/>
</dbReference>
<dbReference type="PROSITE" id="PS00202">
    <property type="entry name" value="RUBREDOXIN"/>
    <property type="match status" value="1"/>
</dbReference>
<keyword evidence="1" id="KW-0813">Transport</keyword>
<dbReference type="Gene3D" id="2.20.28.10">
    <property type="match status" value="1"/>
</dbReference>
<protein>
    <submittedName>
        <fullName evidence="7">Rubredoxin-type Fe(Cys)4 protein</fullName>
    </submittedName>
</protein>
<evidence type="ECO:0000259" key="5">
    <source>
        <dbReference type="PROSITE" id="PS50903"/>
    </source>
</evidence>
<dbReference type="PROSITE" id="PS50903">
    <property type="entry name" value="RUBREDOXIN_LIKE"/>
    <property type="match status" value="1"/>
</dbReference>
<dbReference type="CDD" id="cd00730">
    <property type="entry name" value="rubredoxin"/>
    <property type="match status" value="1"/>
</dbReference>
<evidence type="ECO:0000256" key="1">
    <source>
        <dbReference type="ARBA" id="ARBA00022448"/>
    </source>
</evidence>
<dbReference type="InterPro" id="IPR024934">
    <property type="entry name" value="Rubredoxin-like_dom"/>
</dbReference>
<accession>A0A380TJD1</accession>
<dbReference type="Pfam" id="PF00301">
    <property type="entry name" value="Rubredoxin"/>
    <property type="match status" value="1"/>
</dbReference>
<evidence type="ECO:0000313" key="6">
    <source>
        <dbReference type="EMBL" id="SUS05183.1"/>
    </source>
</evidence>
<dbReference type="InterPro" id="IPR024935">
    <property type="entry name" value="Rubredoxin_dom"/>
</dbReference>
<keyword evidence="2" id="KW-0479">Metal-binding</keyword>
<dbReference type="SUPFAM" id="SSF57802">
    <property type="entry name" value="Rubredoxin-like"/>
    <property type="match status" value="1"/>
</dbReference>
<evidence type="ECO:0000256" key="3">
    <source>
        <dbReference type="ARBA" id="ARBA00022982"/>
    </source>
</evidence>
<dbReference type="AlphaFoldDB" id="A0A380TJD1"/>
<keyword evidence="4" id="KW-0408">Iron</keyword>
<dbReference type="EMBL" id="UIDG01000446">
    <property type="protein sequence ID" value="SUS07801.1"/>
    <property type="molecule type" value="Genomic_DNA"/>
</dbReference>
<keyword evidence="3" id="KW-0249">Electron transport</keyword>
<evidence type="ECO:0000256" key="2">
    <source>
        <dbReference type="ARBA" id="ARBA00022723"/>
    </source>
</evidence>
<evidence type="ECO:0000256" key="4">
    <source>
        <dbReference type="ARBA" id="ARBA00023004"/>
    </source>
</evidence>
<evidence type="ECO:0000313" key="7">
    <source>
        <dbReference type="EMBL" id="SUS07801.1"/>
    </source>
</evidence>
<dbReference type="PANTHER" id="PTHR47627:SF1">
    <property type="entry name" value="RUBREDOXIN-1-RELATED"/>
    <property type="match status" value="1"/>
</dbReference>
<dbReference type="InterPro" id="IPR050526">
    <property type="entry name" value="Rubredoxin_ET"/>
</dbReference>
<reference evidence="7" key="1">
    <citation type="submission" date="2018-07" db="EMBL/GenBank/DDBJ databases">
        <authorList>
            <person name="Quirk P.G."/>
            <person name="Krulwich T.A."/>
        </authorList>
    </citation>
    <scope>NUCLEOTIDE SEQUENCE</scope>
</reference>
<dbReference type="EMBL" id="UIDG01000088">
    <property type="protein sequence ID" value="SUS05183.1"/>
    <property type="molecule type" value="Genomic_DNA"/>
</dbReference>
<dbReference type="PANTHER" id="PTHR47627">
    <property type="entry name" value="RUBREDOXIN"/>
    <property type="match status" value="1"/>
</dbReference>
<dbReference type="InterPro" id="IPR018527">
    <property type="entry name" value="Rubredoxin_Fe_BS"/>
</dbReference>
<proteinExistence type="predicted"/>